<evidence type="ECO:0000313" key="3">
    <source>
        <dbReference type="Proteomes" id="UP000247409"/>
    </source>
</evidence>
<reference evidence="2 3" key="1">
    <citation type="journal article" date="2018" name="Mol. Biol. Evol.">
        <title>Analysis of the draft genome of the red seaweed Gracilariopsis chorda provides insights into genome size evolution in Rhodophyta.</title>
        <authorList>
            <person name="Lee J."/>
            <person name="Yang E.C."/>
            <person name="Graf L."/>
            <person name="Yang J.H."/>
            <person name="Qiu H."/>
            <person name="Zel Zion U."/>
            <person name="Chan C.X."/>
            <person name="Stephens T.G."/>
            <person name="Weber A.P.M."/>
            <person name="Boo G.H."/>
            <person name="Boo S.M."/>
            <person name="Kim K.M."/>
            <person name="Shin Y."/>
            <person name="Jung M."/>
            <person name="Lee S.J."/>
            <person name="Yim H.S."/>
            <person name="Lee J.H."/>
            <person name="Bhattacharya D."/>
            <person name="Yoon H.S."/>
        </authorList>
    </citation>
    <scope>NUCLEOTIDE SEQUENCE [LARGE SCALE GENOMIC DNA]</scope>
    <source>
        <strain evidence="2 3">SKKU-2015</strain>
        <tissue evidence="2">Whole body</tissue>
    </source>
</reference>
<dbReference type="Proteomes" id="UP000247409">
    <property type="component" value="Unassembled WGS sequence"/>
</dbReference>
<dbReference type="InterPro" id="IPR057191">
    <property type="entry name" value="DUF7869"/>
</dbReference>
<comment type="caution">
    <text evidence="2">The sequence shown here is derived from an EMBL/GenBank/DDBJ whole genome shotgun (WGS) entry which is preliminary data.</text>
</comment>
<dbReference type="PANTHER" id="PTHR34415">
    <property type="entry name" value="INTEGRASE CATALYTIC DOMAIN-CONTAINING PROTEIN"/>
    <property type="match status" value="1"/>
</dbReference>
<proteinExistence type="predicted"/>
<dbReference type="Pfam" id="PF25273">
    <property type="entry name" value="DUF7869"/>
    <property type="match status" value="1"/>
</dbReference>
<dbReference type="OrthoDB" id="6146569at2759"/>
<feature type="domain" description="DUF7869" evidence="1">
    <location>
        <begin position="5"/>
        <end position="97"/>
    </location>
</feature>
<keyword evidence="3" id="KW-1185">Reference proteome</keyword>
<dbReference type="AlphaFoldDB" id="A0A2V3IK82"/>
<dbReference type="PANTHER" id="PTHR34415:SF1">
    <property type="entry name" value="INTEGRASE CATALYTIC DOMAIN-CONTAINING PROTEIN"/>
    <property type="match status" value="1"/>
</dbReference>
<name>A0A2V3IK82_9FLOR</name>
<dbReference type="STRING" id="448386.A0A2V3IK82"/>
<evidence type="ECO:0000313" key="2">
    <source>
        <dbReference type="EMBL" id="PXF42459.1"/>
    </source>
</evidence>
<gene>
    <name evidence="2" type="ORF">BWQ96_07837</name>
</gene>
<sequence>MDLNDSIELCFLIAGHTKNVCDGAFGHVKGRLNETNTHTPSDMMIVIENSSSTTKCVPSVHVDWKDWKTMLSTQFRIPSVLAITKFHVFTFRKDSLGCVSCRRLSMEEISKSFALTSMETSESFRREWATRMRQEDYESLMVLLDDIASAKHKTRKQYLEVNILDRYYANDCDMRQNFSVVV</sequence>
<protein>
    <recommendedName>
        <fullName evidence="1">DUF7869 domain-containing protein</fullName>
    </recommendedName>
</protein>
<organism evidence="2 3">
    <name type="scientific">Gracilariopsis chorda</name>
    <dbReference type="NCBI Taxonomy" id="448386"/>
    <lineage>
        <taxon>Eukaryota</taxon>
        <taxon>Rhodophyta</taxon>
        <taxon>Florideophyceae</taxon>
        <taxon>Rhodymeniophycidae</taxon>
        <taxon>Gracilariales</taxon>
        <taxon>Gracilariaceae</taxon>
        <taxon>Gracilariopsis</taxon>
    </lineage>
</organism>
<evidence type="ECO:0000259" key="1">
    <source>
        <dbReference type="Pfam" id="PF25273"/>
    </source>
</evidence>
<accession>A0A2V3IK82</accession>
<dbReference type="EMBL" id="NBIV01000163">
    <property type="protein sequence ID" value="PXF42459.1"/>
    <property type="molecule type" value="Genomic_DNA"/>
</dbReference>